<accession>A0A7J8DMA8</accession>
<dbReference type="SUPFAM" id="SSF46785">
    <property type="entry name" value="Winged helix' DNA-binding domain"/>
    <property type="match status" value="2"/>
</dbReference>
<proteinExistence type="predicted"/>
<dbReference type="GO" id="GO:0003723">
    <property type="term" value="F:RNA binding"/>
    <property type="evidence" value="ECO:0007669"/>
    <property type="project" value="UniProtKB-KW"/>
</dbReference>
<dbReference type="Proteomes" id="UP000593571">
    <property type="component" value="Unassembled WGS sequence"/>
</dbReference>
<dbReference type="InterPro" id="IPR042361">
    <property type="entry name" value="ZBP1"/>
</dbReference>
<feature type="compositionally biased region" description="Pro residues" evidence="2">
    <location>
        <begin position="245"/>
        <end position="257"/>
    </location>
</feature>
<dbReference type="GO" id="GO:0003726">
    <property type="term" value="F:double-stranded RNA adenosine deaminase activity"/>
    <property type="evidence" value="ECO:0007669"/>
    <property type="project" value="InterPro"/>
</dbReference>
<dbReference type="Pfam" id="PF02295">
    <property type="entry name" value="z-alpha"/>
    <property type="match status" value="1"/>
</dbReference>
<dbReference type="InterPro" id="IPR042371">
    <property type="entry name" value="Z_dom"/>
</dbReference>
<dbReference type="AlphaFoldDB" id="A0A7J8DMA8"/>
<feature type="region of interest" description="Disordered" evidence="2">
    <location>
        <begin position="360"/>
        <end position="438"/>
    </location>
</feature>
<dbReference type="Pfam" id="PF12721">
    <property type="entry name" value="RHIM"/>
    <property type="match status" value="3"/>
</dbReference>
<dbReference type="InterPro" id="IPR036390">
    <property type="entry name" value="WH_DNA-bd_sf"/>
</dbReference>
<feature type="compositionally biased region" description="Polar residues" evidence="2">
    <location>
        <begin position="262"/>
        <end position="273"/>
    </location>
</feature>
<dbReference type="PANTHER" id="PTHR14966">
    <property type="entry name" value="Z-DNA-BINDING PROTEIN 1"/>
    <property type="match status" value="1"/>
</dbReference>
<keyword evidence="5" id="KW-1185">Reference proteome</keyword>
<feature type="domain" description="Z-binding" evidence="3">
    <location>
        <begin position="101"/>
        <end position="164"/>
    </location>
</feature>
<dbReference type="Gene3D" id="1.10.10.10">
    <property type="entry name" value="Winged helix-like DNA-binding domain superfamily/Winged helix DNA-binding domain"/>
    <property type="match status" value="2"/>
</dbReference>
<feature type="compositionally biased region" description="Low complexity" evidence="2">
    <location>
        <begin position="296"/>
        <end position="307"/>
    </location>
</feature>
<feature type="compositionally biased region" description="Basic and acidic residues" evidence="2">
    <location>
        <begin position="380"/>
        <end position="391"/>
    </location>
</feature>
<dbReference type="PROSITE" id="PS50139">
    <property type="entry name" value="Z_BINDING"/>
    <property type="match status" value="2"/>
</dbReference>
<evidence type="ECO:0000313" key="5">
    <source>
        <dbReference type="Proteomes" id="UP000593571"/>
    </source>
</evidence>
<feature type="domain" description="Z-binding" evidence="3">
    <location>
        <begin position="7"/>
        <end position="69"/>
    </location>
</feature>
<dbReference type="SMART" id="SM00550">
    <property type="entry name" value="Zalpha"/>
    <property type="match status" value="2"/>
</dbReference>
<protein>
    <submittedName>
        <fullName evidence="4">Z-DNA binding protein 1</fullName>
    </submittedName>
</protein>
<evidence type="ECO:0000256" key="2">
    <source>
        <dbReference type="SAM" id="MobiDB-lite"/>
    </source>
</evidence>
<dbReference type="EMBL" id="JACASE010000012">
    <property type="protein sequence ID" value="KAF6424243.1"/>
    <property type="molecule type" value="Genomic_DNA"/>
</dbReference>
<dbReference type="InterPro" id="IPR025735">
    <property type="entry name" value="RHIM"/>
</dbReference>
<dbReference type="GO" id="GO:0005634">
    <property type="term" value="C:nucleus"/>
    <property type="evidence" value="ECO:0007669"/>
    <property type="project" value="TreeGrafter"/>
</dbReference>
<feature type="compositionally biased region" description="Gly residues" evidence="2">
    <location>
        <begin position="367"/>
        <end position="379"/>
    </location>
</feature>
<feature type="region of interest" description="Disordered" evidence="2">
    <location>
        <begin position="240"/>
        <end position="273"/>
    </location>
</feature>
<feature type="region of interest" description="Disordered" evidence="2">
    <location>
        <begin position="67"/>
        <end position="86"/>
    </location>
</feature>
<feature type="region of interest" description="Disordered" evidence="2">
    <location>
        <begin position="289"/>
        <end position="338"/>
    </location>
</feature>
<dbReference type="GO" id="GO:0003677">
    <property type="term" value="F:DNA binding"/>
    <property type="evidence" value="ECO:0007669"/>
    <property type="project" value="InterPro"/>
</dbReference>
<dbReference type="InterPro" id="IPR036388">
    <property type="entry name" value="WH-like_DNA-bd_sf"/>
</dbReference>
<comment type="caution">
    <text evidence="4">The sequence shown here is derived from an EMBL/GenBank/DDBJ whole genome shotgun (WGS) entry which is preliminary data.</text>
</comment>
<organism evidence="4 5">
    <name type="scientific">Rousettus aegyptiacus</name>
    <name type="common">Egyptian fruit bat</name>
    <name type="synonym">Pteropus aegyptiacus</name>
    <dbReference type="NCBI Taxonomy" id="9407"/>
    <lineage>
        <taxon>Eukaryota</taxon>
        <taxon>Metazoa</taxon>
        <taxon>Chordata</taxon>
        <taxon>Craniata</taxon>
        <taxon>Vertebrata</taxon>
        <taxon>Euteleostomi</taxon>
        <taxon>Mammalia</taxon>
        <taxon>Eutheria</taxon>
        <taxon>Laurasiatheria</taxon>
        <taxon>Chiroptera</taxon>
        <taxon>Yinpterochiroptera</taxon>
        <taxon>Pteropodoidea</taxon>
        <taxon>Pteropodidae</taxon>
        <taxon>Rousettinae</taxon>
        <taxon>Rousettus</taxon>
    </lineage>
</organism>
<evidence type="ECO:0000313" key="4">
    <source>
        <dbReference type="EMBL" id="KAF6424243.1"/>
    </source>
</evidence>
<reference evidence="4 5" key="1">
    <citation type="journal article" date="2020" name="Nature">
        <title>Six reference-quality genomes reveal evolution of bat adaptations.</title>
        <authorList>
            <person name="Jebb D."/>
            <person name="Huang Z."/>
            <person name="Pippel M."/>
            <person name="Hughes G.M."/>
            <person name="Lavrichenko K."/>
            <person name="Devanna P."/>
            <person name="Winkler S."/>
            <person name="Jermiin L.S."/>
            <person name="Skirmuntt E.C."/>
            <person name="Katzourakis A."/>
            <person name="Burkitt-Gray L."/>
            <person name="Ray D.A."/>
            <person name="Sullivan K.A.M."/>
            <person name="Roscito J.G."/>
            <person name="Kirilenko B.M."/>
            <person name="Davalos L.M."/>
            <person name="Corthals A.P."/>
            <person name="Power M.L."/>
            <person name="Jones G."/>
            <person name="Ransome R.D."/>
            <person name="Dechmann D.K.N."/>
            <person name="Locatelli A.G."/>
            <person name="Puechmaille S.J."/>
            <person name="Fedrigo O."/>
            <person name="Jarvis E.D."/>
            <person name="Hiller M."/>
            <person name="Vernes S.C."/>
            <person name="Myers E.W."/>
            <person name="Teeling E.C."/>
        </authorList>
    </citation>
    <scope>NUCLEOTIDE SEQUENCE [LARGE SCALE GENOMIC DNA]</scope>
    <source>
        <strain evidence="4">MRouAeg1</strain>
        <tissue evidence="4">Muscle</tissue>
    </source>
</reference>
<sequence>MAEGPADLSLTDLRERILQVLRDAGSPVKTDELQKKCNVPKKRLNQVLYQMKKKQLVVHLGLATWGSSGHASGEVVPTEPAGPSQAEKHQQVAAVAPERPGFQLSEPRAAIYRLLEDGRPWNALNIAKALGKKTAKDVNPDLYAMREEHLLDYDKNSKAWTVYRPEGSGGRSQSAAIIYQQNPINMICQTGPNGRIAIENAKAVQIGYGNVMKREAEDSDIAIRNSTAVQIGYRNVMAMTEENGPSPPLDLPPPEPADPSAQDLQAESWGSQEISVEKSVLRRVQLGHGNKMSLRAAPATGPSRGSPGSPPVPGTAAGPETSFKIQMPAPGPRPKGDVAQRIHIRSCYLEDAVIGNSNTMSVNPGAAGPGGGAGPGDGGGDSKEPAEDTAPRQKAPQSDKVPHGDDVSQADLDIATFSSHLEAVTLESKDPEGAEEDP</sequence>
<dbReference type="GO" id="GO:0060340">
    <property type="term" value="P:positive regulation of type I interferon-mediated signaling pathway"/>
    <property type="evidence" value="ECO:0007669"/>
    <property type="project" value="InterPro"/>
</dbReference>
<evidence type="ECO:0000259" key="3">
    <source>
        <dbReference type="PROSITE" id="PS50139"/>
    </source>
</evidence>
<name>A0A7J8DMA8_ROUAE</name>
<dbReference type="PANTHER" id="PTHR14966:SF0">
    <property type="entry name" value="Z-DNA-BINDING PROTEIN 1"/>
    <property type="match status" value="1"/>
</dbReference>
<keyword evidence="1" id="KW-0694">RNA-binding</keyword>
<gene>
    <name evidence="4" type="ORF">HJG63_020822</name>
</gene>
<evidence type="ECO:0000256" key="1">
    <source>
        <dbReference type="ARBA" id="ARBA00022884"/>
    </source>
</evidence>